<dbReference type="AlphaFoldDB" id="A0A9D1UYF1"/>
<dbReference type="InterPro" id="IPR052174">
    <property type="entry name" value="Flavoredoxin"/>
</dbReference>
<dbReference type="Gene3D" id="2.30.110.10">
    <property type="entry name" value="Electron Transport, Fmn-binding Protein, Chain A"/>
    <property type="match status" value="1"/>
</dbReference>
<feature type="chain" id="PRO_5039027566" evidence="2">
    <location>
        <begin position="18"/>
        <end position="385"/>
    </location>
</feature>
<dbReference type="Gene3D" id="3.30.530.80">
    <property type="match status" value="1"/>
</dbReference>
<evidence type="ECO:0000256" key="1">
    <source>
        <dbReference type="ARBA" id="ARBA00038054"/>
    </source>
</evidence>
<dbReference type="Pfam" id="PF14730">
    <property type="entry name" value="DUF4468"/>
    <property type="match status" value="1"/>
</dbReference>
<dbReference type="EMBL" id="DXFT01000021">
    <property type="protein sequence ID" value="HIX02722.1"/>
    <property type="molecule type" value="Genomic_DNA"/>
</dbReference>
<gene>
    <name evidence="5" type="ORF">H9863_01215</name>
</gene>
<feature type="domain" description="Flavin reductase like" evidence="3">
    <location>
        <begin position="242"/>
        <end position="384"/>
    </location>
</feature>
<evidence type="ECO:0000313" key="6">
    <source>
        <dbReference type="Proteomes" id="UP000824202"/>
    </source>
</evidence>
<dbReference type="GO" id="GO:0016646">
    <property type="term" value="F:oxidoreductase activity, acting on the CH-NH group of donors, NAD or NADP as acceptor"/>
    <property type="evidence" value="ECO:0007669"/>
    <property type="project" value="UniProtKB-ARBA"/>
</dbReference>
<dbReference type="InterPro" id="IPR027823">
    <property type="entry name" value="DUF4468"/>
</dbReference>
<organism evidence="5 6">
    <name type="scientific">Candidatus Odoribacter faecigallinarum</name>
    <dbReference type="NCBI Taxonomy" id="2838706"/>
    <lineage>
        <taxon>Bacteria</taxon>
        <taxon>Pseudomonadati</taxon>
        <taxon>Bacteroidota</taxon>
        <taxon>Bacteroidia</taxon>
        <taxon>Bacteroidales</taxon>
        <taxon>Odoribacteraceae</taxon>
        <taxon>Odoribacter</taxon>
    </lineage>
</organism>
<dbReference type="InterPro" id="IPR012349">
    <property type="entry name" value="Split_barrel_FMN-bd"/>
</dbReference>
<feature type="domain" description="DUF4468" evidence="4">
    <location>
        <begin position="37"/>
        <end position="127"/>
    </location>
</feature>
<evidence type="ECO:0000259" key="4">
    <source>
        <dbReference type="Pfam" id="PF14730"/>
    </source>
</evidence>
<evidence type="ECO:0000256" key="2">
    <source>
        <dbReference type="SAM" id="SignalP"/>
    </source>
</evidence>
<dbReference type="PANTHER" id="PTHR43567">
    <property type="entry name" value="FLAVOREDOXIN-RELATED-RELATED"/>
    <property type="match status" value="1"/>
</dbReference>
<keyword evidence="2" id="KW-0732">Signal</keyword>
<proteinExistence type="inferred from homology"/>
<evidence type="ECO:0000313" key="5">
    <source>
        <dbReference type="EMBL" id="HIX02722.1"/>
    </source>
</evidence>
<comment type="caution">
    <text evidence="5">The sequence shown here is derived from an EMBL/GenBank/DDBJ whole genome shotgun (WGS) entry which is preliminary data.</text>
</comment>
<evidence type="ECO:0000259" key="3">
    <source>
        <dbReference type="Pfam" id="PF01613"/>
    </source>
</evidence>
<reference evidence="5" key="2">
    <citation type="submission" date="2021-04" db="EMBL/GenBank/DDBJ databases">
        <authorList>
            <person name="Gilroy R."/>
        </authorList>
    </citation>
    <scope>NUCLEOTIDE SEQUENCE</scope>
    <source>
        <strain evidence="5">23274</strain>
    </source>
</reference>
<comment type="similarity">
    <text evidence="1">Belongs to the flavoredoxin family.</text>
</comment>
<dbReference type="SUPFAM" id="SSF50475">
    <property type="entry name" value="FMN-binding split barrel"/>
    <property type="match status" value="1"/>
</dbReference>
<protein>
    <submittedName>
        <fullName evidence="5">DUF4468 domain-containing protein</fullName>
    </submittedName>
</protein>
<accession>A0A9D1UYF1</accession>
<dbReference type="GO" id="GO:0010181">
    <property type="term" value="F:FMN binding"/>
    <property type="evidence" value="ECO:0007669"/>
    <property type="project" value="InterPro"/>
</dbReference>
<dbReference type="Pfam" id="PF01613">
    <property type="entry name" value="Flavin_Reduct"/>
    <property type="match status" value="1"/>
</dbReference>
<name>A0A9D1UYF1_9BACT</name>
<feature type="signal peptide" evidence="2">
    <location>
        <begin position="1"/>
        <end position="17"/>
    </location>
</feature>
<dbReference type="PANTHER" id="PTHR43567:SF5">
    <property type="entry name" value="HYPOTHETICAL CYTOSOLIC PROTEIN"/>
    <property type="match status" value="1"/>
</dbReference>
<dbReference type="CDD" id="cd12190">
    <property type="entry name" value="Bacova_04320_like"/>
    <property type="match status" value="1"/>
</dbReference>
<sequence length="385" mass="42962">MKRLFFILLFIPGLLHAQIDPRYDAGKVPVENGKVVFTKNIQVTGASQDDIFNRILQWANERFIAKDDLQSRVLFSDKAEGQIACLGQQYLVFTDKALALDRATVNYQLIITCQPGQCNLKISTIRYLYNVGDKQDIIPAEEQITDEYCFNKKKDKLIKATGKFRTHTIDMVNEIFDSASETLAAAAHSGTPVTTSAQPAVSVPTATEPVQSTATASNLEGYRQISPDKIPGNIYKMLSENWMLITAGNDNGFNMMTASWGGLGHLYNKPVAFCFINPTRYTINFMESKDTYTLSFYTEAYRDALNYCGTHSGKDGNKVQGSGLTPITTPNGSKAFSEAWLIIECKKMVEQQFTPEAILDPAAREKWGAEPHKMFIGEIINVWVK</sequence>
<reference evidence="5" key="1">
    <citation type="journal article" date="2021" name="PeerJ">
        <title>Extensive microbial diversity within the chicken gut microbiome revealed by metagenomics and culture.</title>
        <authorList>
            <person name="Gilroy R."/>
            <person name="Ravi A."/>
            <person name="Getino M."/>
            <person name="Pursley I."/>
            <person name="Horton D.L."/>
            <person name="Alikhan N.F."/>
            <person name="Baker D."/>
            <person name="Gharbi K."/>
            <person name="Hall N."/>
            <person name="Watson M."/>
            <person name="Adriaenssens E.M."/>
            <person name="Foster-Nyarko E."/>
            <person name="Jarju S."/>
            <person name="Secka A."/>
            <person name="Antonio M."/>
            <person name="Oren A."/>
            <person name="Chaudhuri R.R."/>
            <person name="La Ragione R."/>
            <person name="Hildebrand F."/>
            <person name="Pallen M.J."/>
        </authorList>
    </citation>
    <scope>NUCLEOTIDE SEQUENCE</scope>
    <source>
        <strain evidence="5">23274</strain>
    </source>
</reference>
<dbReference type="Proteomes" id="UP000824202">
    <property type="component" value="Unassembled WGS sequence"/>
</dbReference>
<dbReference type="InterPro" id="IPR002563">
    <property type="entry name" value="Flavin_Rdtase-like_dom"/>
</dbReference>